<organism evidence="9 10">
    <name type="scientific">Ruminococcus albus</name>
    <dbReference type="NCBI Taxonomy" id="1264"/>
    <lineage>
        <taxon>Bacteria</taxon>
        <taxon>Bacillati</taxon>
        <taxon>Bacillota</taxon>
        <taxon>Clostridia</taxon>
        <taxon>Eubacteriales</taxon>
        <taxon>Oscillospiraceae</taxon>
        <taxon>Ruminococcus</taxon>
    </lineage>
</organism>
<comment type="similarity">
    <text evidence="1 4">Belongs to the glycosyl hydrolase 26 family.</text>
</comment>
<evidence type="ECO:0000313" key="10">
    <source>
        <dbReference type="Proteomes" id="UP000182192"/>
    </source>
</evidence>
<dbReference type="Proteomes" id="UP000182192">
    <property type="component" value="Unassembled WGS sequence"/>
</dbReference>
<dbReference type="PROSITE" id="PS50853">
    <property type="entry name" value="FN3"/>
    <property type="match status" value="1"/>
</dbReference>
<dbReference type="InterPro" id="IPR008979">
    <property type="entry name" value="Galactose-bd-like_sf"/>
</dbReference>
<dbReference type="InterPro" id="IPR013830">
    <property type="entry name" value="SGNH_hydro"/>
</dbReference>
<name>A0A1I1Q1X7_RUMAL</name>
<dbReference type="PRINTS" id="PR00739">
    <property type="entry name" value="GLHYDRLASE26"/>
</dbReference>
<keyword evidence="3 4" id="KW-0326">Glycosidase</keyword>
<feature type="domain" description="GH26" evidence="8">
    <location>
        <begin position="174"/>
        <end position="457"/>
    </location>
</feature>
<dbReference type="InterPro" id="IPR000805">
    <property type="entry name" value="Glyco_hydro_26"/>
</dbReference>
<feature type="domain" description="CBM6" evidence="7">
    <location>
        <begin position="30"/>
        <end position="154"/>
    </location>
</feature>
<keyword evidence="5" id="KW-0732">Signal</keyword>
<gene>
    <name evidence="9" type="ORF">SAMN02910406_03200</name>
</gene>
<sequence length="921" mass="101835">MKRFISAALIAAMAAGTVSQFPLQATAAGNSYELENGTIYDAGENTTKVLSLTGASGGKVIDLKDAGDSVTISANMASAGMYKLTLRYSQPFDEGGKYQNILINGANIGQIQCAYTGQNKFAEVSTLAYLDKGANKITIQGSWGWTYLDKLTIDKSEVSVGNINTSLSNPNASSQAKSLYSFLCDTYGDHIISGQQESTWMGSEDYEMNIIKNASGKYPALRGLDYMGDDFSGCNRRAKAWYAKGGIVTICWHCGSDFSGSHSESLATDLDWNKALTPGTNEYNKLIAGMDKGAKALLELKQAGIPVIWRPFHEFDGKWFWWGKGGADNFKKLWRIMYDRYTNVWGLDNLIWNLGYCGDVNSGWYPGDEYVDIVGADTYVDNTNSLVGIYQKAAQVTNKAVCLHENGPIPDPDKLTAEGAKWLWFMTWHTSFIDSHAINTASYVKHVYTSDYVLTLDELPDVYHYTSVGNNDTPQELPAVSVEYSSGHPNNIISRNVPAYASAGRASDGNDNYYYTEWSANAPAYLAYDLSSVPSSDRKQVLAAWYNTGTFDNIGYYVNKSNEPVNYTIELNSAPGGSYPADGWVTAATVNDNHYSSRQHYIDMQGYNWIRLNVKKSDNGLVKLNFDVHNASEGVADSWLFLGDSITAGSMVNCYGTSFAEFMNRIDPKYYPVQQNGGIGGTLSSDGKNAIDSWLRDNSAKYVSIAYGTNDAWGNPNNTQRYYENVKYMVDAVIAAGKTPVLPKIPYATNKDVGSNTGYYNAMIDKLYQEYGSKIVHGPDFDQFFREHTEYLSSDGVHPSSDGYEAMRKLWAETMYANVHSGNQNSEKTYPDNIRVSYSSQYHQIRFTWNAVKNAQNYGIAVYLAGKWRIQTQSIPSSTLSYTTPKNLTPGMTYRVAIAAKVGGKWDTAGAIKNYVRVTVK</sequence>
<dbReference type="InterPro" id="IPR036116">
    <property type="entry name" value="FN3_sf"/>
</dbReference>
<feature type="active site" description="Proton donor" evidence="4">
    <location>
        <position position="314"/>
    </location>
</feature>
<dbReference type="InterPro" id="IPR017853">
    <property type="entry name" value="GH"/>
</dbReference>
<feature type="active site" description="Nucleophile" evidence="4">
    <location>
        <position position="405"/>
    </location>
</feature>
<proteinExistence type="inferred from homology"/>
<evidence type="ECO:0000256" key="4">
    <source>
        <dbReference type="PROSITE-ProRule" id="PRU01100"/>
    </source>
</evidence>
<dbReference type="OrthoDB" id="9794725at2"/>
<dbReference type="AlphaFoldDB" id="A0A1I1Q1X7"/>
<keyword evidence="2 4" id="KW-0378">Hydrolase</keyword>
<dbReference type="GO" id="GO:0030246">
    <property type="term" value="F:carbohydrate binding"/>
    <property type="evidence" value="ECO:0007669"/>
    <property type="project" value="InterPro"/>
</dbReference>
<dbReference type="GO" id="GO:0006080">
    <property type="term" value="P:substituted mannan metabolic process"/>
    <property type="evidence" value="ECO:0007669"/>
    <property type="project" value="InterPro"/>
</dbReference>
<evidence type="ECO:0000259" key="6">
    <source>
        <dbReference type="PROSITE" id="PS50853"/>
    </source>
</evidence>
<dbReference type="PROSITE" id="PS51764">
    <property type="entry name" value="GH26"/>
    <property type="match status" value="1"/>
</dbReference>
<evidence type="ECO:0000259" key="7">
    <source>
        <dbReference type="PROSITE" id="PS51175"/>
    </source>
</evidence>
<dbReference type="GO" id="GO:0016985">
    <property type="term" value="F:mannan endo-1,4-beta-mannosidase activity"/>
    <property type="evidence" value="ECO:0007669"/>
    <property type="project" value="InterPro"/>
</dbReference>
<dbReference type="RefSeq" id="WP_074962993.1">
    <property type="nucleotide sequence ID" value="NZ_FOKQ01000038.1"/>
</dbReference>
<evidence type="ECO:0000256" key="5">
    <source>
        <dbReference type="SAM" id="SignalP"/>
    </source>
</evidence>
<dbReference type="Gene3D" id="3.20.20.80">
    <property type="entry name" value="Glycosidases"/>
    <property type="match status" value="1"/>
</dbReference>
<dbReference type="SUPFAM" id="SSF49265">
    <property type="entry name" value="Fibronectin type III"/>
    <property type="match status" value="1"/>
</dbReference>
<accession>A0A1I1Q1X7</accession>
<dbReference type="Gene3D" id="2.60.40.10">
    <property type="entry name" value="Immunoglobulins"/>
    <property type="match status" value="1"/>
</dbReference>
<dbReference type="SUPFAM" id="SSF49785">
    <property type="entry name" value="Galactose-binding domain-like"/>
    <property type="match status" value="1"/>
</dbReference>
<dbReference type="Gene3D" id="2.60.120.260">
    <property type="entry name" value="Galactose-binding domain-like"/>
    <property type="match status" value="1"/>
</dbReference>
<protein>
    <submittedName>
        <fullName evidence="9">GDSL-like Lipase/Acylhydrolase family protein</fullName>
    </submittedName>
</protein>
<feature type="signal peptide" evidence="5">
    <location>
        <begin position="1"/>
        <end position="27"/>
    </location>
</feature>
<evidence type="ECO:0000256" key="2">
    <source>
        <dbReference type="ARBA" id="ARBA00022801"/>
    </source>
</evidence>
<dbReference type="Pfam" id="PF13472">
    <property type="entry name" value="Lipase_GDSL_2"/>
    <property type="match status" value="1"/>
</dbReference>
<dbReference type="PANTHER" id="PTHR40079:SF4">
    <property type="entry name" value="GH26 DOMAIN-CONTAINING PROTEIN-RELATED"/>
    <property type="match status" value="1"/>
</dbReference>
<dbReference type="SUPFAM" id="SSF52266">
    <property type="entry name" value="SGNH hydrolase"/>
    <property type="match status" value="1"/>
</dbReference>
<dbReference type="InterPro" id="IPR022790">
    <property type="entry name" value="GH26_dom"/>
</dbReference>
<dbReference type="InterPro" id="IPR005084">
    <property type="entry name" value="CBM6"/>
</dbReference>
<evidence type="ECO:0000256" key="1">
    <source>
        <dbReference type="ARBA" id="ARBA00007754"/>
    </source>
</evidence>
<dbReference type="Gene3D" id="3.40.50.1110">
    <property type="entry name" value="SGNH hydrolase"/>
    <property type="match status" value="1"/>
</dbReference>
<evidence type="ECO:0000313" key="9">
    <source>
        <dbReference type="EMBL" id="SFD13868.1"/>
    </source>
</evidence>
<evidence type="ECO:0000256" key="3">
    <source>
        <dbReference type="ARBA" id="ARBA00023295"/>
    </source>
</evidence>
<dbReference type="CDD" id="cd00063">
    <property type="entry name" value="FN3"/>
    <property type="match status" value="1"/>
</dbReference>
<evidence type="ECO:0000259" key="8">
    <source>
        <dbReference type="PROSITE" id="PS51764"/>
    </source>
</evidence>
<dbReference type="EMBL" id="FOKQ01000038">
    <property type="protein sequence ID" value="SFD13868.1"/>
    <property type="molecule type" value="Genomic_DNA"/>
</dbReference>
<reference evidence="9 10" key="1">
    <citation type="submission" date="2016-10" db="EMBL/GenBank/DDBJ databases">
        <authorList>
            <person name="de Groot N.N."/>
        </authorList>
    </citation>
    <scope>NUCLEOTIDE SEQUENCE [LARGE SCALE GENOMIC DNA]</scope>
    <source>
        <strain evidence="9 10">AR67</strain>
    </source>
</reference>
<feature type="chain" id="PRO_5010347476" evidence="5">
    <location>
        <begin position="28"/>
        <end position="921"/>
    </location>
</feature>
<dbReference type="InterPro" id="IPR036514">
    <property type="entry name" value="SGNH_hydro_sf"/>
</dbReference>
<feature type="domain" description="Fibronectin type-III" evidence="6">
    <location>
        <begin position="830"/>
        <end position="921"/>
    </location>
</feature>
<dbReference type="SUPFAM" id="SSF51445">
    <property type="entry name" value="(Trans)glycosidases"/>
    <property type="match status" value="1"/>
</dbReference>
<dbReference type="Pfam" id="PF16990">
    <property type="entry name" value="CBM_35"/>
    <property type="match status" value="1"/>
</dbReference>
<dbReference type="InterPro" id="IPR003961">
    <property type="entry name" value="FN3_dom"/>
</dbReference>
<dbReference type="PROSITE" id="PS51175">
    <property type="entry name" value="CBM6"/>
    <property type="match status" value="1"/>
</dbReference>
<dbReference type="Pfam" id="PF02156">
    <property type="entry name" value="Glyco_hydro_26"/>
    <property type="match status" value="1"/>
</dbReference>
<dbReference type="PANTHER" id="PTHR40079">
    <property type="entry name" value="MANNAN ENDO-1,4-BETA-MANNOSIDASE E-RELATED"/>
    <property type="match status" value="1"/>
</dbReference>
<dbReference type="InterPro" id="IPR013783">
    <property type="entry name" value="Ig-like_fold"/>
</dbReference>